<keyword evidence="3" id="KW-1185">Reference proteome</keyword>
<feature type="compositionally biased region" description="Basic and acidic residues" evidence="1">
    <location>
        <begin position="121"/>
        <end position="145"/>
    </location>
</feature>
<evidence type="ECO:0000313" key="3">
    <source>
        <dbReference type="Proteomes" id="UP001165121"/>
    </source>
</evidence>
<organism evidence="2 3">
    <name type="scientific">Phytophthora fragariaefolia</name>
    <dbReference type="NCBI Taxonomy" id="1490495"/>
    <lineage>
        <taxon>Eukaryota</taxon>
        <taxon>Sar</taxon>
        <taxon>Stramenopiles</taxon>
        <taxon>Oomycota</taxon>
        <taxon>Peronosporomycetes</taxon>
        <taxon>Peronosporales</taxon>
        <taxon>Peronosporaceae</taxon>
        <taxon>Phytophthora</taxon>
    </lineage>
</organism>
<protein>
    <submittedName>
        <fullName evidence="2">Unnamed protein product</fullName>
    </submittedName>
</protein>
<evidence type="ECO:0000256" key="1">
    <source>
        <dbReference type="SAM" id="MobiDB-lite"/>
    </source>
</evidence>
<dbReference type="Proteomes" id="UP001165121">
    <property type="component" value="Unassembled WGS sequence"/>
</dbReference>
<proteinExistence type="predicted"/>
<dbReference type="AlphaFoldDB" id="A0A9W6XUX5"/>
<evidence type="ECO:0000313" key="2">
    <source>
        <dbReference type="EMBL" id="GMF46266.1"/>
    </source>
</evidence>
<dbReference type="EMBL" id="BSXT01001957">
    <property type="protein sequence ID" value="GMF46266.1"/>
    <property type="molecule type" value="Genomic_DNA"/>
</dbReference>
<accession>A0A9W6XUX5</accession>
<feature type="compositionally biased region" description="Polar residues" evidence="1">
    <location>
        <begin position="98"/>
        <end position="120"/>
    </location>
</feature>
<comment type="caution">
    <text evidence="2">The sequence shown here is derived from an EMBL/GenBank/DDBJ whole genome shotgun (WGS) entry which is preliminary data.</text>
</comment>
<feature type="compositionally biased region" description="Acidic residues" evidence="1">
    <location>
        <begin position="80"/>
        <end position="92"/>
    </location>
</feature>
<reference evidence="2" key="1">
    <citation type="submission" date="2023-04" db="EMBL/GenBank/DDBJ databases">
        <title>Phytophthora fragariaefolia NBRC 109709.</title>
        <authorList>
            <person name="Ichikawa N."/>
            <person name="Sato H."/>
            <person name="Tonouchi N."/>
        </authorList>
    </citation>
    <scope>NUCLEOTIDE SEQUENCE</scope>
    <source>
        <strain evidence="2">NBRC 109709</strain>
    </source>
</reference>
<feature type="region of interest" description="Disordered" evidence="1">
    <location>
        <begin position="68"/>
        <end position="145"/>
    </location>
</feature>
<gene>
    <name evidence="2" type="ORF">Pfra01_001694400</name>
</gene>
<sequence length="175" mass="19576">MERFGSHQLADLVGYESKRVLDERQAKPFVDNASASAEIKRSIESSIQSIIATVRDAVQHALPQEQLVLHESRARSSQQVDEDTNEDDDLSEEDRRIQQNSDESSTGITMEETPSTSNVPRENKPSARQRPIRESMGRGGNYRDRRLGVRALSVSIQHQVAKRAEAAAQLHDTPS</sequence>
<name>A0A9W6XUX5_9STRA</name>